<organism evidence="1 2">
    <name type="scientific">Caenorhabditis japonica</name>
    <dbReference type="NCBI Taxonomy" id="281687"/>
    <lineage>
        <taxon>Eukaryota</taxon>
        <taxon>Metazoa</taxon>
        <taxon>Ecdysozoa</taxon>
        <taxon>Nematoda</taxon>
        <taxon>Chromadorea</taxon>
        <taxon>Rhabditida</taxon>
        <taxon>Rhabditina</taxon>
        <taxon>Rhabditomorpha</taxon>
        <taxon>Rhabditoidea</taxon>
        <taxon>Rhabditidae</taxon>
        <taxon>Peloderinae</taxon>
        <taxon>Caenorhabditis</taxon>
    </lineage>
</organism>
<evidence type="ECO:0000313" key="1">
    <source>
        <dbReference type="EnsemblMetazoa" id="CJA36132.1"/>
    </source>
</evidence>
<evidence type="ECO:0000313" key="2">
    <source>
        <dbReference type="Proteomes" id="UP000005237"/>
    </source>
</evidence>
<name>A0A8R1EJ41_CAEJA</name>
<protein>
    <submittedName>
        <fullName evidence="1">Uncharacterized protein</fullName>
    </submittedName>
</protein>
<dbReference type="EnsemblMetazoa" id="CJA36132.1">
    <property type="protein sequence ID" value="CJA36132.1"/>
    <property type="gene ID" value="WBGene00211979"/>
</dbReference>
<dbReference type="Proteomes" id="UP000005237">
    <property type="component" value="Unassembled WGS sequence"/>
</dbReference>
<reference evidence="1" key="2">
    <citation type="submission" date="2022-06" db="UniProtKB">
        <authorList>
            <consortium name="EnsemblMetazoa"/>
        </authorList>
    </citation>
    <scope>IDENTIFICATION</scope>
    <source>
        <strain evidence="1">DF5081</strain>
    </source>
</reference>
<sequence>MENVNDLLTDVIEEYEELEKLLKQSSGFMKQHLEKAFRDVNCDCRIYFQELNKNQVRSILRPSAIDLVFAVFPDDPDIEDMRSVANDLGTIMSHSNNQLKTDNQIDYLEKVIENFVTNLRKIQPDASVTPKLHICENTKLGAMQTSKDSKVFMQILTA</sequence>
<proteinExistence type="predicted"/>
<keyword evidence="2" id="KW-1185">Reference proteome</keyword>
<reference evidence="2" key="1">
    <citation type="submission" date="2010-08" db="EMBL/GenBank/DDBJ databases">
        <authorList>
            <consortium name="Caenorhabditis japonica Sequencing Consortium"/>
            <person name="Wilson R.K."/>
        </authorList>
    </citation>
    <scope>NUCLEOTIDE SEQUENCE [LARGE SCALE GENOMIC DNA]</scope>
    <source>
        <strain evidence="2">DF5081</strain>
    </source>
</reference>
<dbReference type="AlphaFoldDB" id="A0A8R1EJ41"/>
<accession>A0A8R1EJ41</accession>